<evidence type="ECO:0000313" key="11">
    <source>
        <dbReference type="Proteomes" id="UP000181057"/>
    </source>
</evidence>
<evidence type="ECO:0000256" key="7">
    <source>
        <dbReference type="ARBA" id="ARBA00022812"/>
    </source>
</evidence>
<protein>
    <submittedName>
        <fullName evidence="10">UL51 protein</fullName>
    </submittedName>
</protein>
<dbReference type="EMBL" id="AB049735">
    <property type="protein sequence ID" value="BAB16562.1"/>
    <property type="molecule type" value="Genomic_DNA"/>
</dbReference>
<keyword evidence="8" id="KW-0946">Virion</keyword>
<evidence type="ECO:0000256" key="1">
    <source>
        <dbReference type="ARBA" id="ARBA00004136"/>
    </source>
</evidence>
<dbReference type="InterPro" id="IPR007625">
    <property type="entry name" value="Herpes_UL51"/>
</dbReference>
<keyword evidence="9" id="KW-1035">Host cytoplasm</keyword>
<dbReference type="GeneID" id="911898"/>
<accession>A0A1P7U1X7</accession>
<dbReference type="Proteomes" id="UP000181057">
    <property type="component" value="Segment"/>
</dbReference>
<dbReference type="GO" id="GO:0044177">
    <property type="term" value="C:host cell Golgi apparatus"/>
    <property type="evidence" value="ECO:0007669"/>
    <property type="project" value="UniProtKB-SubCell"/>
</dbReference>
<gene>
    <name evidence="10" type="primary">UL51</name>
</gene>
<evidence type="ECO:0000256" key="2">
    <source>
        <dbReference type="ARBA" id="ARBA00004192"/>
    </source>
</evidence>
<dbReference type="RefSeq" id="NP_066884.1">
    <property type="nucleotide sequence ID" value="NC_002577.1"/>
</dbReference>
<keyword evidence="6" id="KW-0920">Virion tegument</keyword>
<name>A0A1P7U1X7_9ALPH</name>
<keyword evidence="5" id="KW-0597">Phosphoprotein</keyword>
<dbReference type="KEGG" id="vg:911898"/>
<evidence type="ECO:0000256" key="4">
    <source>
        <dbReference type="ARBA" id="ARBA00006551"/>
    </source>
</evidence>
<reference evidence="10 11" key="1">
    <citation type="journal article" date="2001" name="Curr. Top. Microbiol. Immunol.">
        <title>A complete genomic DNA sequence of Marek's disease virus type 2, strain HPRS24.</title>
        <authorList>
            <person name="Izumiya Y."/>
            <person name="Jang H.K."/>
            <person name="Ono M."/>
            <person name="Mikami T."/>
        </authorList>
    </citation>
    <scope>NUCLEOTIDE SEQUENCE [LARGE SCALE GENOMIC DNA]</scope>
    <source>
        <strain evidence="10">HPRS24</strain>
    </source>
</reference>
<dbReference type="OrthoDB" id="14321at10239"/>
<sequence length="248" mass="26428">MHAGLRRRSRKIQPEYTALSTSSSSDRVMHRFREAVQAVNLMLPTPITLEMAILSADGVRKLVRGQSLARMYSACLRNLDCLSRHVSGQGTPGLDAVVETHRKNAHEVVDTCAAALLQIYMSVGTGRTDAFVEHAIQITAATETAMNDIALVERALGLKSSPNDCSLEALAACPETENLELSEATDPRNCGDESGADIYGRVGGLPSPPHSEAEQAACATSCDVSKGSGRRAKTCGVNEGMLPDCVTE</sequence>
<organism evidence="10 11">
    <name type="scientific">Gallid alphaherpesvirus 3</name>
    <dbReference type="NCBI Taxonomy" id="35250"/>
    <lineage>
        <taxon>Viruses</taxon>
        <taxon>Duplodnaviria</taxon>
        <taxon>Heunggongvirae</taxon>
        <taxon>Peploviricota</taxon>
        <taxon>Herviviricetes</taxon>
        <taxon>Herpesvirales</taxon>
        <taxon>Orthoherpesviridae</taxon>
        <taxon>Alphaherpesvirinae</taxon>
        <taxon>Mardivirus</taxon>
        <taxon>Mardivirus gallidalpha3</taxon>
    </lineage>
</organism>
<dbReference type="GO" id="GO:0019033">
    <property type="term" value="C:viral tegument"/>
    <property type="evidence" value="ECO:0007669"/>
    <property type="project" value="UniProtKB-SubCell"/>
</dbReference>
<evidence type="ECO:0000256" key="5">
    <source>
        <dbReference type="ARBA" id="ARBA00022553"/>
    </source>
</evidence>
<dbReference type="Pfam" id="PF04540">
    <property type="entry name" value="Herpes_UL51"/>
    <property type="match status" value="1"/>
</dbReference>
<comment type="similarity">
    <text evidence="4">Belongs to the herpesviridae UL51 family.</text>
</comment>
<evidence type="ECO:0000256" key="8">
    <source>
        <dbReference type="ARBA" id="ARBA00022844"/>
    </source>
</evidence>
<keyword evidence="7" id="KW-1040">Host Golgi apparatus</keyword>
<evidence type="ECO:0000313" key="10">
    <source>
        <dbReference type="EMBL" id="BAB16562.1"/>
    </source>
</evidence>
<evidence type="ECO:0000256" key="6">
    <source>
        <dbReference type="ARBA" id="ARBA00022580"/>
    </source>
</evidence>
<evidence type="ECO:0000256" key="9">
    <source>
        <dbReference type="ARBA" id="ARBA00023200"/>
    </source>
</evidence>
<comment type="subcellular location">
    <subcellularLocation>
        <location evidence="1">Host Golgi apparatus</location>
    </subcellularLocation>
    <subcellularLocation>
        <location evidence="2">Host cytoplasm</location>
    </subcellularLocation>
    <subcellularLocation>
        <location evidence="3">Virion tegument</location>
    </subcellularLocation>
</comment>
<proteinExistence type="inferred from homology"/>
<evidence type="ECO:0000256" key="3">
    <source>
        <dbReference type="ARBA" id="ARBA00004535"/>
    </source>
</evidence>